<protein>
    <submittedName>
        <fullName evidence="1">Uncharacterized protein</fullName>
    </submittedName>
</protein>
<accession>A2EY30</accession>
<sequence length="2706" mass="313120">MTEPRVLVSNEETIGTLVEMLATSGSKDPSVFYQIRDFFFDLPQQDFDRFAKEVTLAVIKCISNNFSHIKNGQNIDFLSFSKFLQTGLSLLLYLGYKIQFSLTDNLPLDNLIAHINSFDEISLTSIVKIVIYSWQYKDHDQASIEFITSRINLFYPFVCNKLRLLAEQIETIRPAQYSTIFSLIQCLMACGKISERTRAEFLKTLKVFYETISKPVNLSNSTVYNISHLSILMKMGFSLYNTQIPEFDNNTIVNSMLNLISMISPYFASLIEDFFQSSNQVLRYEIEKQENIPRLINCTYEFKNITSDSLAYFVNFAHLLAETLIKQQKTKPMFITQFCKFTSSVIQFQQQPFRARNGNFYQLLPLVKIPSEGTLRSSLVEVFFYSLHLELMECDSAFINASDLVLNQDYESPEYKDSFTLLHQSMENINTIVKCFDSFLHITQTKNLQLSKPVTAFLDANINSFTVEMITKIFVRLCMIIIRNRKSLQMLDTNKTYSPSSDTEANIDSIAENQKNVKLWIMICNFHQDISTALINSIQSTTPVLLEYIWPNLIELFFNQEPPIQFDSCLFRAMYQSYVAFSVFMKYLQRYFSEHWNNSYQLLKLIQNIRFLFEKVFLKTKNPDKPMQNQDQEYHDSIIQSVNKICQKVKELLQNEKFAFDGLSLLLSASKYYDIGDISELCDTIAITPKSSILLVEYIISQTNKLVGRPIVPIFNCLIKTVCHCKTESLKMMHNLYKMDKKIFIRPNLDLQNFVDYIFANLDSTTGENKKLLMKFLHHIPQEKLTPKIDTKPFINNEKLIQFFIDKSTKQLTFDYDLKNLFESLYKGVEKSDSQDTFDFLKELICKMIEVDDECYTCEYKIYLLKSFSEAFNCLKKYLFELFDIKFNIKENRKPSVIAIFLLSYLTNYKTPELHLLSKIFSQISEKEKMKNFMEEISFFVLSKSLLSPFVAIDICEIIMNNVDKDMIQASTFALLVNNMISVINSNSWKESQKIDGLMNFIELDLLPKRIQKIIYFVRQMMKDQITDVYPLLQEIKTTNGFISNLVLSEMLSECQRTQEIIDFIRDFLDEAKDDDLKLFRTSGTLFRSFPQSYNQLSGKVQQIITPKLEKILEKDKKYQTTFLVLLIPILEQSNDITDITPILKIALQNLDRPTSFIKCQCQLIIRALFKNGDAKAKNEITRTASIFMKERKFPVVNTINEFMNINWKLVSSELFTFLFYNSQMFIDLMFKYLDLLPEAVKNIQDLPTMDLLENISCLYELCQTGFVNKLSSDTRQFKKLGKALLKLLAEIPILQFPRNISAMSNFLISNIVGFKDILKDCLKSDSLLEVLVKLADNKAFIDMASSFLLENMDSILEILNEKEKNDRRQIFLVLLLMKLPLISENENVIEKFFEIYESNCSFINTKIELFDGPFLLKLSEYLAKHFTEKYLSINHIFTYSEPILSSTYLHALENAADFSMFKGDFLKFTKPTDNLIVNRNLYELISMTILQRRKDLVPDFIEYTSSEFELKYSLPLFNVLIKLKFNIDYEQFDFLEIYDQCQNDDEKIELLLFWSSSKSEKDFVVLFRNLMDYLHVHPDSRVKNAISNLIIPNSVNQNSISSILLDNFLKYLRCHSIQSILLNLVSRNADYFEHPTLTFLLPVQEKIKVIESNIKTHENSNRKHTLLSFISTLTDIINMIKPKGLNEKTLQSLQMHLNNIGNALFKIITETIDVTFKYRNEFSEFLSFIGKFVSLFPTSSLPVKVFEQFTFYSNKSKENPQQKSKTLSVVMEILYSNMKDIVSGVVQNTEYAQLDLAIEIFIETLKSKDQILWPQAVQCLSKILKSFRWHDKVFEKVKPLFSTDSFGHCFTLYFGYNKPHIHKIMPAVENGLSIIKSYMNDLATNGSIVYSISYLILSLNHRVVLQYLSSILANASDTKDYKISGFLMEFILLHIPKEMSLRKKFIDLLKNTSLSQALFDRGKLPDHIVQELPLESLIVLSNHRNVTDKCLELLKSVNFEQLLLTCAKMSIPGPAFSVILSKIMKKDLISISPFINRNYELPRKSLQIMKSDKSFDFTLQFGINTLFDSEKSEVDLRILSDFPNLNDLQNNLPNLIILSKIGYSNYMLHEIDDKMNNERGREIIDNLKIGDRYILSLISQETQIEQKLSGIFNHTDCLKENATVKGLSEYMIVHEIKRIVEALKKHSNGFVAFKFKLNSYISPHLHKYYKDVRDLTCQKFTVNDAEKIDMKHMKSLNKSITLHEKVTIDLPKLSELPNLVKNQQSLSTVFIVTKMSKLSPETVDKAAAALIKSKPESILPYLLFLDDKSDKSEPIKKILSGTPIPYEISLMMAEIIQQNENLQNLKPLIHNSFNFVFNISENYQKDAFLSSVFRVCNSLICQSQLQALQFAETEIEKIKGTKEEKSNESPALDSIESQPIMSQLIEGKTIPMVKTNDLSYSLSLFVEKDDDCDIKIRITTSSGNNVYYSLSPYKYMSLRLSYFTKFINRIFSKMPGTNNSGILLNSIDSVDLKNGFYLSLTSLSPLFNYSDLISMNEEKTTETNKKQFTKITKESHAFWFNTVGSRYAALFVNQILIGGGIPSPLNLFVDGEDSKFAISDVEYSEIKLPRLVGRIKQYFDDIVLRGPFRNSILCASDAICRNREKVLFFIEEIFNEERDVSATRISELSKFSPLEMKQPNEALDEAGKVISAAVNINDKTVIPWI</sequence>
<dbReference type="KEGG" id="tva:4760279"/>
<dbReference type="VEuPathDB" id="TrichDB:TVAGG3_0300730"/>
<dbReference type="OrthoDB" id="10691611at2759"/>
<reference evidence="1" key="1">
    <citation type="submission" date="2006-10" db="EMBL/GenBank/DDBJ databases">
        <authorList>
            <person name="Amadeo P."/>
            <person name="Zhao Q."/>
            <person name="Wortman J."/>
            <person name="Fraser-Liggett C."/>
            <person name="Carlton J."/>
        </authorList>
    </citation>
    <scope>NUCLEOTIDE SEQUENCE</scope>
    <source>
        <strain evidence="1">G3</strain>
    </source>
</reference>
<organism evidence="1 2">
    <name type="scientific">Trichomonas vaginalis (strain ATCC PRA-98 / G3)</name>
    <dbReference type="NCBI Taxonomy" id="412133"/>
    <lineage>
        <taxon>Eukaryota</taxon>
        <taxon>Metamonada</taxon>
        <taxon>Parabasalia</taxon>
        <taxon>Trichomonadida</taxon>
        <taxon>Trichomonadidae</taxon>
        <taxon>Trichomonas</taxon>
    </lineage>
</organism>
<proteinExistence type="predicted"/>
<evidence type="ECO:0000313" key="2">
    <source>
        <dbReference type="Proteomes" id="UP000001542"/>
    </source>
</evidence>
<dbReference type="InParanoid" id="A2EY30"/>
<keyword evidence="2" id="KW-1185">Reference proteome</keyword>
<name>A2EY30_TRIV3</name>
<dbReference type="EMBL" id="DS113536">
    <property type="protein sequence ID" value="EAY02440.1"/>
    <property type="molecule type" value="Genomic_DNA"/>
</dbReference>
<reference evidence="1" key="2">
    <citation type="journal article" date="2007" name="Science">
        <title>Draft genome sequence of the sexually transmitted pathogen Trichomonas vaginalis.</title>
        <authorList>
            <person name="Carlton J.M."/>
            <person name="Hirt R.P."/>
            <person name="Silva J.C."/>
            <person name="Delcher A.L."/>
            <person name="Schatz M."/>
            <person name="Zhao Q."/>
            <person name="Wortman J.R."/>
            <person name="Bidwell S.L."/>
            <person name="Alsmark U.C.M."/>
            <person name="Besteiro S."/>
            <person name="Sicheritz-Ponten T."/>
            <person name="Noel C.J."/>
            <person name="Dacks J.B."/>
            <person name="Foster P.G."/>
            <person name="Simillion C."/>
            <person name="Van de Peer Y."/>
            <person name="Miranda-Saavedra D."/>
            <person name="Barton G.J."/>
            <person name="Westrop G.D."/>
            <person name="Mueller S."/>
            <person name="Dessi D."/>
            <person name="Fiori P.L."/>
            <person name="Ren Q."/>
            <person name="Paulsen I."/>
            <person name="Zhang H."/>
            <person name="Bastida-Corcuera F.D."/>
            <person name="Simoes-Barbosa A."/>
            <person name="Brown M.T."/>
            <person name="Hayes R.D."/>
            <person name="Mukherjee M."/>
            <person name="Okumura C.Y."/>
            <person name="Schneider R."/>
            <person name="Smith A.J."/>
            <person name="Vanacova S."/>
            <person name="Villalvazo M."/>
            <person name="Haas B.J."/>
            <person name="Pertea M."/>
            <person name="Feldblyum T.V."/>
            <person name="Utterback T.R."/>
            <person name="Shu C.L."/>
            <person name="Osoegawa K."/>
            <person name="de Jong P.J."/>
            <person name="Hrdy I."/>
            <person name="Horvathova L."/>
            <person name="Zubacova Z."/>
            <person name="Dolezal P."/>
            <person name="Malik S.B."/>
            <person name="Logsdon J.M. Jr."/>
            <person name="Henze K."/>
            <person name="Gupta A."/>
            <person name="Wang C.C."/>
            <person name="Dunne R.L."/>
            <person name="Upcroft J.A."/>
            <person name="Upcroft P."/>
            <person name="White O."/>
            <person name="Salzberg S.L."/>
            <person name="Tang P."/>
            <person name="Chiu C.-H."/>
            <person name="Lee Y.-S."/>
            <person name="Embley T.M."/>
            <person name="Coombs G.H."/>
            <person name="Mottram J.C."/>
            <person name="Tachezy J."/>
            <person name="Fraser-Liggett C.M."/>
            <person name="Johnson P.J."/>
        </authorList>
    </citation>
    <scope>NUCLEOTIDE SEQUENCE [LARGE SCALE GENOMIC DNA]</scope>
    <source>
        <strain evidence="1">G3</strain>
    </source>
</reference>
<dbReference type="RefSeq" id="XP_001330680.1">
    <property type="nucleotide sequence ID" value="XM_001330644.1"/>
</dbReference>
<dbReference type="Proteomes" id="UP000001542">
    <property type="component" value="Unassembled WGS sequence"/>
</dbReference>
<dbReference type="VEuPathDB" id="TrichDB:TVAG_044580"/>
<gene>
    <name evidence="1" type="ORF">TVAG_044580</name>
</gene>
<evidence type="ECO:0000313" key="1">
    <source>
        <dbReference type="EMBL" id="EAY02440.1"/>
    </source>
</evidence>